<evidence type="ECO:0000313" key="4">
    <source>
        <dbReference type="Proteomes" id="UP001177670"/>
    </source>
</evidence>
<reference evidence="3" key="1">
    <citation type="submission" date="2021-10" db="EMBL/GenBank/DDBJ databases">
        <title>Melipona bicolor Genome sequencing and assembly.</title>
        <authorList>
            <person name="Araujo N.S."/>
            <person name="Arias M.C."/>
        </authorList>
    </citation>
    <scope>NUCLEOTIDE SEQUENCE</scope>
    <source>
        <strain evidence="3">USP_2M_L1-L4_2017</strain>
        <tissue evidence="3">Whole body</tissue>
    </source>
</reference>
<dbReference type="Pfam" id="PF16858">
    <property type="entry name" value="CNDH2_C"/>
    <property type="match status" value="1"/>
</dbReference>
<evidence type="ECO:0000313" key="3">
    <source>
        <dbReference type="EMBL" id="KAK1137238.1"/>
    </source>
</evidence>
<name>A0AA40KY47_9HYME</name>
<evidence type="ECO:0000256" key="1">
    <source>
        <dbReference type="SAM" id="MobiDB-lite"/>
    </source>
</evidence>
<dbReference type="InterPro" id="IPR031739">
    <property type="entry name" value="Ncaph2"/>
</dbReference>
<dbReference type="InterPro" id="IPR031737">
    <property type="entry name" value="CNDH2_C"/>
</dbReference>
<dbReference type="PANTHER" id="PTHR14324">
    <property type="entry name" value="CONDENSIN-2 COMPLEX SUBUNIT H2"/>
    <property type="match status" value="1"/>
</dbReference>
<protein>
    <recommendedName>
        <fullName evidence="2">Condensin-2 complex subunit H2 C-terminal domain-containing protein</fullName>
    </recommendedName>
</protein>
<dbReference type="Proteomes" id="UP001177670">
    <property type="component" value="Unassembled WGS sequence"/>
</dbReference>
<feature type="region of interest" description="Disordered" evidence="1">
    <location>
        <begin position="200"/>
        <end position="222"/>
    </location>
</feature>
<dbReference type="GO" id="GO:0051306">
    <property type="term" value="P:mitotic sister chromatid separation"/>
    <property type="evidence" value="ECO:0007669"/>
    <property type="project" value="TreeGrafter"/>
</dbReference>
<proteinExistence type="predicted"/>
<dbReference type="AlphaFoldDB" id="A0AA40KY47"/>
<dbReference type="GO" id="GO:0005634">
    <property type="term" value="C:nucleus"/>
    <property type="evidence" value="ECO:0007669"/>
    <property type="project" value="TreeGrafter"/>
</dbReference>
<dbReference type="GO" id="GO:0000796">
    <property type="term" value="C:condensin complex"/>
    <property type="evidence" value="ECO:0007669"/>
    <property type="project" value="TreeGrafter"/>
</dbReference>
<evidence type="ECO:0000259" key="2">
    <source>
        <dbReference type="Pfam" id="PF16858"/>
    </source>
</evidence>
<dbReference type="GO" id="GO:0010032">
    <property type="term" value="P:meiotic chromosome condensation"/>
    <property type="evidence" value="ECO:0007669"/>
    <property type="project" value="TreeGrafter"/>
</dbReference>
<sequence length="743" mass="86015">MYEMVTIQDISIQLMKPAKDLADWKFPLSQILEEYYALLEEPCNINFGEAALVLQNSTNVYVRRIDRLFNETEVLKQAFSCCEEEEIKKSICKQKKIFRKSYIDLESFVIIDLEKDIGKHIDKKHQFQTQKKVKLLSRRFTQLENGLAQSCNSIQLYDILGEIIGKKYDFRCNQAINTSGMLVDELIPYDFTHTLNSPVQEGRNSLSSYSEPKTPGTGTSRYNSIISLNNNESITHIHDEFEGEQNFSALENDSSANELHSVEEENMANNYHEDLFTNNSTFKQAERNELEEECTQQSKVQNVSDQNCLIQNFRDMNEIKNGCQNRNSLQANQIKESNRNNDKTIVQLRVSNKIKDNKQIDCISEENQIFQLNESCNIKWKKGLPSMRKRGNQTTRVSICSVDDINEYEWKPMPLVQGIKHVFSNNSSILKLPDYISFSETKFDSKKRKFTSKLCKPKCLAKFVLHETELFAKKDTLHTKQKFRHLQKDEIEDFMKNFDECLNGIERENDNSEYEAVTNIALDLLGFRICQNQNNSIENSIENITNCIRSSSPIDIPLQSTNCQNSLDTFVTSPNSYNNWCESSTSEINLSYSLPDYQTLIEDKMKEIFEESNITTELDQTVAKWHATLQPKLSEAEARPPFRIHDYSCCIIKALQALEQKKMNFDSVVQDKPACEVARYFLASLQLVFFYFYYNLFIELINVMNFLSLQANTYNVEIKAGNSDDIEITLLDNEKDSCAKLKE</sequence>
<organism evidence="3 4">
    <name type="scientific">Melipona bicolor</name>
    <dbReference type="NCBI Taxonomy" id="60889"/>
    <lineage>
        <taxon>Eukaryota</taxon>
        <taxon>Metazoa</taxon>
        <taxon>Ecdysozoa</taxon>
        <taxon>Arthropoda</taxon>
        <taxon>Hexapoda</taxon>
        <taxon>Insecta</taxon>
        <taxon>Pterygota</taxon>
        <taxon>Neoptera</taxon>
        <taxon>Endopterygota</taxon>
        <taxon>Hymenoptera</taxon>
        <taxon>Apocrita</taxon>
        <taxon>Aculeata</taxon>
        <taxon>Apoidea</taxon>
        <taxon>Anthophila</taxon>
        <taxon>Apidae</taxon>
        <taxon>Melipona</taxon>
    </lineage>
</organism>
<dbReference type="PANTHER" id="PTHR14324:SF3">
    <property type="entry name" value="CONDENSIN-2 COMPLEX SUBUNIT H2"/>
    <property type="match status" value="1"/>
</dbReference>
<dbReference type="GO" id="GO:0003682">
    <property type="term" value="F:chromatin binding"/>
    <property type="evidence" value="ECO:0007669"/>
    <property type="project" value="TreeGrafter"/>
</dbReference>
<keyword evidence="4" id="KW-1185">Reference proteome</keyword>
<gene>
    <name evidence="3" type="ORF">K0M31_001757</name>
</gene>
<feature type="domain" description="Condensin-2 complex subunit H2 C-terminal" evidence="2">
    <location>
        <begin position="597"/>
        <end position="688"/>
    </location>
</feature>
<dbReference type="EMBL" id="JAHYIQ010000001">
    <property type="protein sequence ID" value="KAK1137238.1"/>
    <property type="molecule type" value="Genomic_DNA"/>
</dbReference>
<comment type="caution">
    <text evidence="3">The sequence shown here is derived from an EMBL/GenBank/DDBJ whole genome shotgun (WGS) entry which is preliminary data.</text>
</comment>
<accession>A0AA40KY47</accession>